<reference evidence="2 3" key="1">
    <citation type="journal article" date="2018" name="Sci. Rep.">
        <title>A novel species of the marine cyanobacterium Acaryochloris with a unique pigment content and lifestyle.</title>
        <authorList>
            <person name="Partensky F."/>
            <person name="Six C."/>
            <person name="Ratin M."/>
            <person name="Garczarek L."/>
            <person name="Vaulot D."/>
            <person name="Probert I."/>
            <person name="Calteau A."/>
            <person name="Gourvil P."/>
            <person name="Marie D."/>
            <person name="Grebert T."/>
            <person name="Bouchier C."/>
            <person name="Le Panse S."/>
            <person name="Gachenot M."/>
            <person name="Rodriguez F."/>
            <person name="Garrido J.L."/>
        </authorList>
    </citation>
    <scope>NUCLEOTIDE SEQUENCE [LARGE SCALE GENOMIC DNA]</scope>
    <source>
        <strain evidence="2 3">RCC1774</strain>
    </source>
</reference>
<keyword evidence="3" id="KW-1185">Reference proteome</keyword>
<evidence type="ECO:0000256" key="1">
    <source>
        <dbReference type="SAM" id="MobiDB-lite"/>
    </source>
</evidence>
<dbReference type="Proteomes" id="UP000248857">
    <property type="component" value="Unassembled WGS sequence"/>
</dbReference>
<dbReference type="RefSeq" id="WP_110985228.1">
    <property type="nucleotide sequence ID" value="NZ_CAWNWM010000003.1"/>
</dbReference>
<organism evidence="2 3">
    <name type="scientific">Acaryochloris thomasi RCC1774</name>
    <dbReference type="NCBI Taxonomy" id="1764569"/>
    <lineage>
        <taxon>Bacteria</taxon>
        <taxon>Bacillati</taxon>
        <taxon>Cyanobacteriota</taxon>
        <taxon>Cyanophyceae</taxon>
        <taxon>Acaryochloridales</taxon>
        <taxon>Acaryochloridaceae</taxon>
        <taxon>Acaryochloris</taxon>
        <taxon>Acaryochloris thomasi</taxon>
    </lineage>
</organism>
<gene>
    <name evidence="2" type="ORF">C1752_01253</name>
</gene>
<dbReference type="AlphaFoldDB" id="A0A2W1JLY7"/>
<evidence type="ECO:0000313" key="2">
    <source>
        <dbReference type="EMBL" id="PZD74390.1"/>
    </source>
</evidence>
<protein>
    <submittedName>
        <fullName evidence="2">Uncharacterized protein</fullName>
    </submittedName>
</protein>
<feature type="region of interest" description="Disordered" evidence="1">
    <location>
        <begin position="1"/>
        <end position="22"/>
    </location>
</feature>
<sequence>MNTSVEFNPSTHSPGQKTEGHKVRSLLQGWRQKLKTHSYQASGAGVDFVLEASSESPKEFYMTAHKSGVKKSDSIKINDSSRSQTYEVLEVDYYSDPSDMWMARLVLVG</sequence>
<accession>A0A2W1JLY7</accession>
<dbReference type="OrthoDB" id="573884at2"/>
<proteinExistence type="predicted"/>
<evidence type="ECO:0000313" key="3">
    <source>
        <dbReference type="Proteomes" id="UP000248857"/>
    </source>
</evidence>
<name>A0A2W1JLY7_9CYAN</name>
<comment type="caution">
    <text evidence="2">The sequence shown here is derived from an EMBL/GenBank/DDBJ whole genome shotgun (WGS) entry which is preliminary data.</text>
</comment>
<dbReference type="EMBL" id="PQWO01000003">
    <property type="protein sequence ID" value="PZD74390.1"/>
    <property type="molecule type" value="Genomic_DNA"/>
</dbReference>
<feature type="compositionally biased region" description="Polar residues" evidence="1">
    <location>
        <begin position="1"/>
        <end position="16"/>
    </location>
</feature>